<dbReference type="EMBL" id="MN739109">
    <property type="protein sequence ID" value="QHS89429.1"/>
    <property type="molecule type" value="Genomic_DNA"/>
</dbReference>
<protein>
    <submittedName>
        <fullName evidence="2">Uncharacterized protein</fullName>
    </submittedName>
</protein>
<proteinExistence type="predicted"/>
<organism evidence="2">
    <name type="scientific">viral metagenome</name>
    <dbReference type="NCBI Taxonomy" id="1070528"/>
    <lineage>
        <taxon>unclassified sequences</taxon>
        <taxon>metagenomes</taxon>
        <taxon>organismal metagenomes</taxon>
    </lineage>
</organism>
<name>A0A6C0BCY1_9ZZZZ</name>
<feature type="compositionally biased region" description="Basic and acidic residues" evidence="1">
    <location>
        <begin position="249"/>
        <end position="265"/>
    </location>
</feature>
<sequence length="265" mass="30137">MDSPFQQKPKNAWNAVLTQLLIWSFRRFCVHRLSTDNEELWDSHLDLLLTHAPKGFEPYLNTWTDPEHMANIPNLPELDAYFRGLVKQLDDVVTEEEQDAISKILDEDMSPTLERWLGTAYAPYSLFPTPSESDEEINTTKLNAILYLFKRHSNVKTRRVTGRRSITPIKTYLKAKTRRTKKNVQLQLSAGTLRNGAAGEGGKDKESGDQERKGGEGGHHEEERKGSEEQEAADQEGNQEHQAAQLHAEPVHEPSAHKSELQKDS</sequence>
<evidence type="ECO:0000313" key="2">
    <source>
        <dbReference type="EMBL" id="QHS89429.1"/>
    </source>
</evidence>
<accession>A0A6C0BCY1</accession>
<feature type="region of interest" description="Disordered" evidence="1">
    <location>
        <begin position="177"/>
        <end position="265"/>
    </location>
</feature>
<reference evidence="2" key="1">
    <citation type="journal article" date="2020" name="Nature">
        <title>Giant virus diversity and host interactions through global metagenomics.</title>
        <authorList>
            <person name="Schulz F."/>
            <person name="Roux S."/>
            <person name="Paez-Espino D."/>
            <person name="Jungbluth S."/>
            <person name="Walsh D.A."/>
            <person name="Denef V.J."/>
            <person name="McMahon K.D."/>
            <person name="Konstantinidis K.T."/>
            <person name="Eloe-Fadrosh E.A."/>
            <person name="Kyrpides N.C."/>
            <person name="Woyke T."/>
        </authorList>
    </citation>
    <scope>NUCLEOTIDE SEQUENCE</scope>
    <source>
        <strain evidence="2">GVMAG-M-3300010158-60</strain>
    </source>
</reference>
<dbReference type="AlphaFoldDB" id="A0A6C0BCY1"/>
<evidence type="ECO:0000256" key="1">
    <source>
        <dbReference type="SAM" id="MobiDB-lite"/>
    </source>
</evidence>
<feature type="compositionally biased region" description="Basic and acidic residues" evidence="1">
    <location>
        <begin position="201"/>
        <end position="228"/>
    </location>
</feature>
<feature type="compositionally biased region" description="Polar residues" evidence="1">
    <location>
        <begin position="183"/>
        <end position="192"/>
    </location>
</feature>